<comment type="caution">
    <text evidence="9">The sequence shown here is derived from an EMBL/GenBank/DDBJ whole genome shotgun (WGS) entry which is preliminary data.</text>
</comment>
<dbReference type="InterPro" id="IPR007650">
    <property type="entry name" value="Zf-FLZ_dom"/>
</dbReference>
<evidence type="ECO:0000256" key="6">
    <source>
        <dbReference type="PROSITE-ProRule" id="PRU01131"/>
    </source>
</evidence>
<evidence type="ECO:0000256" key="7">
    <source>
        <dbReference type="SAM" id="MobiDB-lite"/>
    </source>
</evidence>
<comment type="similarity">
    <text evidence="2">Belongs to the FLZ family.</text>
</comment>
<organism evidence="9 10">
    <name type="scientific">Anisodus tanguticus</name>
    <dbReference type="NCBI Taxonomy" id="243964"/>
    <lineage>
        <taxon>Eukaryota</taxon>
        <taxon>Viridiplantae</taxon>
        <taxon>Streptophyta</taxon>
        <taxon>Embryophyta</taxon>
        <taxon>Tracheophyta</taxon>
        <taxon>Spermatophyta</taxon>
        <taxon>Magnoliopsida</taxon>
        <taxon>eudicotyledons</taxon>
        <taxon>Gunneridae</taxon>
        <taxon>Pentapetalae</taxon>
        <taxon>asterids</taxon>
        <taxon>lamiids</taxon>
        <taxon>Solanales</taxon>
        <taxon>Solanaceae</taxon>
        <taxon>Solanoideae</taxon>
        <taxon>Hyoscyameae</taxon>
        <taxon>Anisodus</taxon>
    </lineage>
</organism>
<gene>
    <name evidence="9" type="ORF">RND71_005069</name>
</gene>
<dbReference type="GO" id="GO:0008270">
    <property type="term" value="F:zinc ion binding"/>
    <property type="evidence" value="ECO:0007669"/>
    <property type="project" value="UniProtKB-KW"/>
</dbReference>
<keyword evidence="3" id="KW-0963">Cytoplasm</keyword>
<keyword evidence="4" id="KW-0479">Metal-binding</keyword>
<feature type="region of interest" description="Disordered" evidence="7">
    <location>
        <begin position="30"/>
        <end position="51"/>
    </location>
</feature>
<accession>A0AAE1VMA0</accession>
<evidence type="ECO:0000256" key="5">
    <source>
        <dbReference type="ARBA" id="ARBA00022771"/>
    </source>
</evidence>
<dbReference type="Proteomes" id="UP001291623">
    <property type="component" value="Unassembled WGS sequence"/>
</dbReference>
<evidence type="ECO:0000256" key="3">
    <source>
        <dbReference type="ARBA" id="ARBA00022490"/>
    </source>
</evidence>
<reference evidence="9" key="1">
    <citation type="submission" date="2023-12" db="EMBL/GenBank/DDBJ databases">
        <title>Genome assembly of Anisodus tanguticus.</title>
        <authorList>
            <person name="Wang Y.-J."/>
        </authorList>
    </citation>
    <scope>NUCLEOTIDE SEQUENCE</scope>
    <source>
        <strain evidence="9">KB-2021</strain>
        <tissue evidence="9">Leaf</tissue>
    </source>
</reference>
<protein>
    <recommendedName>
        <fullName evidence="8">FLZ-type domain-containing protein</fullName>
    </recommendedName>
</protein>
<dbReference type="AlphaFoldDB" id="A0AAE1VMA0"/>
<dbReference type="PANTHER" id="PTHR33059">
    <property type="entry name" value="FCS-LIKE ZINC FINGER 5"/>
    <property type="match status" value="1"/>
</dbReference>
<keyword evidence="5" id="KW-0862">Zinc</keyword>
<feature type="domain" description="FLZ-type" evidence="8">
    <location>
        <begin position="69"/>
        <end position="113"/>
    </location>
</feature>
<evidence type="ECO:0000259" key="8">
    <source>
        <dbReference type="PROSITE" id="PS51795"/>
    </source>
</evidence>
<evidence type="ECO:0000256" key="4">
    <source>
        <dbReference type="ARBA" id="ARBA00022723"/>
    </source>
</evidence>
<evidence type="ECO:0000313" key="9">
    <source>
        <dbReference type="EMBL" id="KAK4374392.1"/>
    </source>
</evidence>
<comment type="subcellular location">
    <subcellularLocation>
        <location evidence="1">Cytoplasm</location>
    </subcellularLocation>
</comment>
<feature type="zinc finger region" description="FLZ-type" evidence="6">
    <location>
        <begin position="69"/>
        <end position="113"/>
    </location>
</feature>
<dbReference type="PROSITE" id="PS51795">
    <property type="entry name" value="ZF_FLZ"/>
    <property type="match status" value="1"/>
</dbReference>
<evidence type="ECO:0000313" key="10">
    <source>
        <dbReference type="Proteomes" id="UP001291623"/>
    </source>
</evidence>
<keyword evidence="5" id="KW-0863">Zinc-finger</keyword>
<dbReference type="Pfam" id="PF04570">
    <property type="entry name" value="zf-FLZ"/>
    <property type="match status" value="1"/>
</dbReference>
<proteinExistence type="inferred from homology"/>
<sequence length="311" mass="35309">MLLGKRPRPPIIKRTTSLIEFTLDPVLNYQQQPSDPHNPFGPNNNPRSNGQDQRILTRRKSADFVETAHFLRACSLCNCQLIPCHDIYMYRGDSAFCSLDCREKQMNQDERKEKGSFAAARKKFTNSAAAMAGGTGSNAPPPIRNRMREKILSMAEMAHHRLPSKPQFLLPRQPRLPMLGQSQRCTSEIISEDVLLRYFSSVDIAYPPASPVGIHRDRVEEFLARGIPTNKEEFHALRASLLRLSKETTDSPVLATTYNDMALALNDLFSLHRTDKNSHDETVAALQHLGSLWQKKNRIQTSFNEVNVERQ</sequence>
<dbReference type="PANTHER" id="PTHR33059:SF80">
    <property type="entry name" value="FLZ-TYPE DOMAIN-CONTAINING PROTEIN"/>
    <property type="match status" value="1"/>
</dbReference>
<name>A0AAE1VMA0_9SOLA</name>
<evidence type="ECO:0000256" key="1">
    <source>
        <dbReference type="ARBA" id="ARBA00004496"/>
    </source>
</evidence>
<dbReference type="GO" id="GO:0005737">
    <property type="term" value="C:cytoplasm"/>
    <property type="evidence" value="ECO:0007669"/>
    <property type="project" value="UniProtKB-SubCell"/>
</dbReference>
<dbReference type="EMBL" id="JAVYJV010000003">
    <property type="protein sequence ID" value="KAK4374392.1"/>
    <property type="molecule type" value="Genomic_DNA"/>
</dbReference>
<keyword evidence="10" id="KW-1185">Reference proteome</keyword>
<evidence type="ECO:0000256" key="2">
    <source>
        <dbReference type="ARBA" id="ARBA00009374"/>
    </source>
</evidence>